<organism evidence="2 3">
    <name type="scientific">Cryphonectria parasitica (strain ATCC 38755 / EP155)</name>
    <dbReference type="NCBI Taxonomy" id="660469"/>
    <lineage>
        <taxon>Eukaryota</taxon>
        <taxon>Fungi</taxon>
        <taxon>Dikarya</taxon>
        <taxon>Ascomycota</taxon>
        <taxon>Pezizomycotina</taxon>
        <taxon>Sordariomycetes</taxon>
        <taxon>Sordariomycetidae</taxon>
        <taxon>Diaporthales</taxon>
        <taxon>Cryphonectriaceae</taxon>
        <taxon>Cryphonectria-Endothia species complex</taxon>
        <taxon>Cryphonectria</taxon>
    </lineage>
</organism>
<sequence length="180" mass="19942">MAPLPFQSPLVYDPSWRAAPLNSGMHSEIQPSAQHHNLYESPFEKVQLGAGLSESAMNGLTRSLASIDAFLARHPSVLLLTRLACLLSFLILLSLSLWDLYARSSRRQSIRDEERVRLDRCYSEKGGDSDAEAEGRTVLVTRGLQPGSLYRVTDEPVFLVPEAANVQMAHDGSFLVMVED</sequence>
<keyword evidence="1" id="KW-1133">Transmembrane helix</keyword>
<evidence type="ECO:0000256" key="1">
    <source>
        <dbReference type="SAM" id="Phobius"/>
    </source>
</evidence>
<proteinExistence type="predicted"/>
<evidence type="ECO:0000313" key="3">
    <source>
        <dbReference type="Proteomes" id="UP000803844"/>
    </source>
</evidence>
<dbReference type="GeneID" id="63839775"/>
<keyword evidence="1" id="KW-0812">Transmembrane</keyword>
<reference evidence="2" key="1">
    <citation type="journal article" date="2020" name="Phytopathology">
        <title>Genome sequence of the chestnut blight fungus Cryphonectria parasitica EP155: A fundamental resource for an archetypical invasive plant pathogen.</title>
        <authorList>
            <person name="Crouch J.A."/>
            <person name="Dawe A."/>
            <person name="Aerts A."/>
            <person name="Barry K."/>
            <person name="Churchill A.C.L."/>
            <person name="Grimwood J."/>
            <person name="Hillman B."/>
            <person name="Milgroom M.G."/>
            <person name="Pangilinan J."/>
            <person name="Smith M."/>
            <person name="Salamov A."/>
            <person name="Schmutz J."/>
            <person name="Yadav J."/>
            <person name="Grigoriev I.V."/>
            <person name="Nuss D."/>
        </authorList>
    </citation>
    <scope>NUCLEOTIDE SEQUENCE</scope>
    <source>
        <strain evidence="2">EP155</strain>
    </source>
</reference>
<dbReference type="AlphaFoldDB" id="A0A9P4Y0X4"/>
<comment type="caution">
    <text evidence="2">The sequence shown here is derived from an EMBL/GenBank/DDBJ whole genome shotgun (WGS) entry which is preliminary data.</text>
</comment>
<feature type="transmembrane region" description="Helical" evidence="1">
    <location>
        <begin position="79"/>
        <end position="101"/>
    </location>
</feature>
<keyword evidence="3" id="KW-1185">Reference proteome</keyword>
<dbReference type="RefSeq" id="XP_040775311.1">
    <property type="nucleotide sequence ID" value="XM_040922646.1"/>
</dbReference>
<evidence type="ECO:0000313" key="2">
    <source>
        <dbReference type="EMBL" id="KAF3764350.1"/>
    </source>
</evidence>
<name>A0A9P4Y0X4_CRYP1</name>
<accession>A0A9P4Y0X4</accession>
<dbReference type="EMBL" id="MU032348">
    <property type="protein sequence ID" value="KAF3764350.1"/>
    <property type="molecule type" value="Genomic_DNA"/>
</dbReference>
<gene>
    <name evidence="2" type="ORF">M406DRAFT_351686</name>
</gene>
<keyword evidence="1" id="KW-0472">Membrane</keyword>
<dbReference type="Proteomes" id="UP000803844">
    <property type="component" value="Unassembled WGS sequence"/>
</dbReference>
<protein>
    <submittedName>
        <fullName evidence="2">Uncharacterized protein</fullName>
    </submittedName>
</protein>